<evidence type="ECO:0000256" key="1">
    <source>
        <dbReference type="SAM" id="Phobius"/>
    </source>
</evidence>
<accession>A0A7M6DJT3</accession>
<dbReference type="EnsemblMetazoa" id="CLYHEMT013386.1">
    <property type="protein sequence ID" value="CLYHEMP013386.1"/>
    <property type="gene ID" value="CLYHEMG013386"/>
</dbReference>
<dbReference type="AlphaFoldDB" id="A0A7M6DJT3"/>
<evidence type="ECO:0000313" key="2">
    <source>
        <dbReference type="EnsemblMetazoa" id="CLYHEMP013386.1"/>
    </source>
</evidence>
<dbReference type="Proteomes" id="UP000594262">
    <property type="component" value="Unplaced"/>
</dbReference>
<sequence length="178" mass="20305">MGLSNASSIYLESSSSLFCNTCSEKSSHISHETLSESFTIETFLMSSSSLDKWLHSFTFVTDGISYHSYVNVSEILPSDSYNVSSTIIVPLDGGIDEALSIEMWILIIFLSGSFICFALLLMVLCFKRKNRGRMKAKRIDDEEAYQMEVINTLNNKEHFFYPHHHNDLTFDNPTFTKR</sequence>
<name>A0A7M6DJT3_9CNID</name>
<keyword evidence="3" id="KW-1185">Reference proteome</keyword>
<feature type="transmembrane region" description="Helical" evidence="1">
    <location>
        <begin position="103"/>
        <end position="126"/>
    </location>
</feature>
<keyword evidence="1" id="KW-1133">Transmembrane helix</keyword>
<protein>
    <submittedName>
        <fullName evidence="2">Uncharacterized protein</fullName>
    </submittedName>
</protein>
<reference evidence="2" key="1">
    <citation type="submission" date="2021-01" db="UniProtKB">
        <authorList>
            <consortium name="EnsemblMetazoa"/>
        </authorList>
    </citation>
    <scope>IDENTIFICATION</scope>
</reference>
<proteinExistence type="predicted"/>
<keyword evidence="1" id="KW-0812">Transmembrane</keyword>
<keyword evidence="1" id="KW-0472">Membrane</keyword>
<organism evidence="2 3">
    <name type="scientific">Clytia hemisphaerica</name>
    <dbReference type="NCBI Taxonomy" id="252671"/>
    <lineage>
        <taxon>Eukaryota</taxon>
        <taxon>Metazoa</taxon>
        <taxon>Cnidaria</taxon>
        <taxon>Hydrozoa</taxon>
        <taxon>Hydroidolina</taxon>
        <taxon>Leptothecata</taxon>
        <taxon>Obeliida</taxon>
        <taxon>Clytiidae</taxon>
        <taxon>Clytia</taxon>
    </lineage>
</organism>
<evidence type="ECO:0000313" key="3">
    <source>
        <dbReference type="Proteomes" id="UP000594262"/>
    </source>
</evidence>